<keyword evidence="4" id="KW-1185">Reference proteome</keyword>
<dbReference type="Proteomes" id="UP001164693">
    <property type="component" value="Chromosome"/>
</dbReference>
<keyword evidence="2" id="KW-0349">Heme</keyword>
<dbReference type="EMBL" id="CP097463">
    <property type="protein sequence ID" value="WAX58398.1"/>
    <property type="molecule type" value="Genomic_DNA"/>
</dbReference>
<comment type="similarity">
    <text evidence="1 2">Belongs to the cytochrome P450 family.</text>
</comment>
<evidence type="ECO:0000313" key="3">
    <source>
        <dbReference type="EMBL" id="WAX58398.1"/>
    </source>
</evidence>
<dbReference type="InterPro" id="IPR017972">
    <property type="entry name" value="Cyt_P450_CS"/>
</dbReference>
<evidence type="ECO:0000256" key="2">
    <source>
        <dbReference type="RuleBase" id="RU000461"/>
    </source>
</evidence>
<organism evidence="3 4">
    <name type="scientific">Jatrophihabitans cynanchi</name>
    <dbReference type="NCBI Taxonomy" id="2944128"/>
    <lineage>
        <taxon>Bacteria</taxon>
        <taxon>Bacillati</taxon>
        <taxon>Actinomycetota</taxon>
        <taxon>Actinomycetes</taxon>
        <taxon>Jatrophihabitantales</taxon>
        <taxon>Jatrophihabitantaceae</taxon>
        <taxon>Jatrophihabitans</taxon>
    </lineage>
</organism>
<accession>A0ABY7K1K6</accession>
<keyword evidence="2" id="KW-0503">Monooxygenase</keyword>
<sequence>MSYRDFLAAVEGRDLFVSHDAAAGHDLDIDPYAAFGRLRAEAEVVPADLHDVLGISADIMVTAQSGGYRDLTSPVFSAVSFDSVRIILKDAESFNQEITRRAYTGTFGRALNTLDPPDHSRMRAIVDQVFGRRSMASWCSDIVAPLARRTVRRALADAASDGEIELVGQLLFTYPAEVITTLLGLPEDRIGDFMRCAVAMGSFFDADLAHAGAQAITDWVREIVTDRRAAGGAEHDLIGLLINAEVDGARLEDEEILSFVRLLYPAGYETTFRALSNTLVGLLTTGQWELVARDRSLAPVAVEEGLRWEPSVLGHPRWASRDTTVCGVDIPAGSVVHAFHASANRDESRWEHAERYDLRRPRLGNSTFGFGPHTCLGMHLARFEMTAMLAALADAIPRLRLSPRATPDEYRVRGLALRSPRSIPVVVA</sequence>
<dbReference type="RefSeq" id="WP_269444946.1">
    <property type="nucleotide sequence ID" value="NZ_CP097463.1"/>
</dbReference>
<dbReference type="PANTHER" id="PTHR46696:SF1">
    <property type="entry name" value="CYTOCHROME P450 YJIB-RELATED"/>
    <property type="match status" value="1"/>
</dbReference>
<keyword evidence="2" id="KW-0560">Oxidoreductase</keyword>
<dbReference type="PROSITE" id="PS00086">
    <property type="entry name" value="CYTOCHROME_P450"/>
    <property type="match status" value="1"/>
</dbReference>
<dbReference type="Gene3D" id="1.10.630.10">
    <property type="entry name" value="Cytochrome P450"/>
    <property type="match status" value="1"/>
</dbReference>
<gene>
    <name evidence="3" type="ORF">M6B22_06435</name>
</gene>
<dbReference type="PANTHER" id="PTHR46696">
    <property type="entry name" value="P450, PUTATIVE (EUROFUNG)-RELATED"/>
    <property type="match status" value="1"/>
</dbReference>
<dbReference type="InterPro" id="IPR036396">
    <property type="entry name" value="Cyt_P450_sf"/>
</dbReference>
<keyword evidence="2" id="KW-0408">Iron</keyword>
<reference evidence="3" key="1">
    <citation type="submission" date="2022-05" db="EMBL/GenBank/DDBJ databases">
        <title>Jatrophihabitans sp. SB3-54 whole genome sequence.</title>
        <authorList>
            <person name="Suh M.K."/>
            <person name="Eom M.K."/>
            <person name="Kim J.S."/>
            <person name="Kim H.S."/>
            <person name="Do H.E."/>
            <person name="Shin Y.K."/>
            <person name="Lee J.-S."/>
        </authorList>
    </citation>
    <scope>NUCLEOTIDE SEQUENCE</scope>
    <source>
        <strain evidence="3">SB3-54</strain>
    </source>
</reference>
<dbReference type="PRINTS" id="PR00359">
    <property type="entry name" value="BP450"/>
</dbReference>
<dbReference type="InterPro" id="IPR001128">
    <property type="entry name" value="Cyt_P450"/>
</dbReference>
<keyword evidence="2" id="KW-0479">Metal-binding</keyword>
<dbReference type="Pfam" id="PF00067">
    <property type="entry name" value="p450"/>
    <property type="match status" value="1"/>
</dbReference>
<dbReference type="PRINTS" id="PR00385">
    <property type="entry name" value="P450"/>
</dbReference>
<dbReference type="SUPFAM" id="SSF48264">
    <property type="entry name" value="Cytochrome P450"/>
    <property type="match status" value="1"/>
</dbReference>
<evidence type="ECO:0000256" key="1">
    <source>
        <dbReference type="ARBA" id="ARBA00010617"/>
    </source>
</evidence>
<dbReference type="InterPro" id="IPR002397">
    <property type="entry name" value="Cyt_P450_B"/>
</dbReference>
<proteinExistence type="inferred from homology"/>
<name>A0ABY7K1K6_9ACTN</name>
<evidence type="ECO:0000313" key="4">
    <source>
        <dbReference type="Proteomes" id="UP001164693"/>
    </source>
</evidence>
<protein>
    <submittedName>
        <fullName evidence="3">Cytochrome P450</fullName>
    </submittedName>
</protein>